<dbReference type="Gene3D" id="3.10.28.10">
    <property type="entry name" value="Homing endonucleases"/>
    <property type="match status" value="2"/>
</dbReference>
<dbReference type="AlphaFoldDB" id="M1K4X6"/>
<feature type="domain" description="Homing endonuclease LAGLIDADG" evidence="1">
    <location>
        <begin position="244"/>
        <end position="351"/>
    </location>
</feature>
<sequence length="369" mass="42589">LYSAAITRKRNLKILFYAKKSLNKVNYFKNFSFFLSLFLFLTFRNSSVHPTGANLKENIKVKILIFRGLSAGVENNLTLPQPPRVTAGSNALQRLNTGDLFFPYLVGLVEGDGFFTITKNGLYIQYEFGIELNSRDIQLLYKIKDNLGVGTIRLRKRITKINKLEIELATFKVKDKSSLINVILPLFDKYPMLSNKQYDFLRFKNILLSNTIKFNEVPEYTRPSKPWLYQVEDILNVPYFSSWLIGFIEAEGCFSIYQPNARRAFSAAGLKASSSECYEASFDISQKDALNLIIAIQKLLSFTVTVTNLGDNNYKLKVSSVRYIENVIKFLHHNPVKLLGYKRLQYILWLKKLRTIPKYSKKIDIPQNY</sequence>
<dbReference type="RefSeq" id="YP_007476174.1">
    <property type="nucleotide sequence ID" value="NC_020369.1"/>
</dbReference>
<gene>
    <name evidence="2" type="primary">orf369</name>
</gene>
<reference evidence="2" key="1">
    <citation type="journal article" date="2009" name="BMC Evol. Biol.">
        <title>Phylogenomic analyses predict sistergroup relationship of nucleariids and fungi and paraphyly of zygomycetes with significant support.</title>
        <authorList>
            <person name="Liu Y."/>
            <person name="Steenkamp E.T."/>
            <person name="Brinkmann H."/>
            <person name="Forget L."/>
            <person name="Philippe H."/>
            <person name="Lang B.F."/>
        </authorList>
    </citation>
    <scope>NUCLEOTIDE SEQUENCE</scope>
    <source>
        <strain evidence="2">CCAP 1552/2</strain>
    </source>
</reference>
<dbReference type="EMBL" id="KC573039">
    <property type="protein sequence ID" value="AGE93674.1"/>
    <property type="molecule type" value="Genomic_DNA"/>
</dbReference>
<feature type="domain" description="Homing endonuclease LAGLIDADG" evidence="1">
    <location>
        <begin position="105"/>
        <end position="206"/>
    </location>
</feature>
<dbReference type="GO" id="GO:0005739">
    <property type="term" value="C:mitochondrion"/>
    <property type="evidence" value="ECO:0007669"/>
    <property type="project" value="UniProtKB-ARBA"/>
</dbReference>
<organism evidence="2">
    <name type="scientific">Nuclearia simplex</name>
    <dbReference type="NCBI Taxonomy" id="154970"/>
    <lineage>
        <taxon>Eukaryota</taxon>
        <taxon>Rotosphaerida</taxon>
        <taxon>Nucleariidae</taxon>
        <taxon>Nuclearia</taxon>
    </lineage>
</organism>
<dbReference type="InterPro" id="IPR051289">
    <property type="entry name" value="LAGLIDADG_Endonuclease"/>
</dbReference>
<keyword evidence="2" id="KW-0496">Mitochondrion</keyword>
<dbReference type="FunFam" id="3.10.28.10:FF:000018">
    <property type="entry name" value="Intron-encoded DNA endonuclease I-AniI"/>
    <property type="match status" value="1"/>
</dbReference>
<evidence type="ECO:0000259" key="1">
    <source>
        <dbReference type="Pfam" id="PF00961"/>
    </source>
</evidence>
<dbReference type="InterPro" id="IPR004860">
    <property type="entry name" value="LAGLIDADG_dom"/>
</dbReference>
<geneLocation type="mitochondrion" evidence="2"/>
<protein>
    <recommendedName>
        <fullName evidence="1">Homing endonuclease LAGLIDADG domain-containing protein</fullName>
    </recommendedName>
</protein>
<feature type="non-terminal residue" evidence="2">
    <location>
        <position position="1"/>
    </location>
</feature>
<reference evidence="2" key="2">
    <citation type="submission" date="2012-12" db="EMBL/GenBank/DDBJ databases">
        <authorList>
            <person name="Lang B.F."/>
        </authorList>
    </citation>
    <scope>NUCLEOTIDE SEQUENCE</scope>
    <source>
        <strain evidence="2">CCAP 1552/2</strain>
    </source>
</reference>
<accession>M1K4X6</accession>
<name>M1K4X6_9EUKA</name>
<dbReference type="PANTHER" id="PTHR36181">
    <property type="entry name" value="INTRON-ENCODED ENDONUCLEASE AI3-RELATED"/>
    <property type="match status" value="1"/>
</dbReference>
<dbReference type="GeneID" id="14659566"/>
<proteinExistence type="predicted"/>
<dbReference type="SUPFAM" id="SSF55608">
    <property type="entry name" value="Homing endonucleases"/>
    <property type="match status" value="2"/>
</dbReference>
<dbReference type="Pfam" id="PF00961">
    <property type="entry name" value="LAGLIDADG_1"/>
    <property type="match status" value="2"/>
</dbReference>
<evidence type="ECO:0000313" key="2">
    <source>
        <dbReference type="EMBL" id="AGE93674.1"/>
    </source>
</evidence>
<dbReference type="GO" id="GO:0004519">
    <property type="term" value="F:endonuclease activity"/>
    <property type="evidence" value="ECO:0007669"/>
    <property type="project" value="InterPro"/>
</dbReference>
<dbReference type="InterPro" id="IPR027434">
    <property type="entry name" value="Homing_endonucl"/>
</dbReference>
<dbReference type="PANTHER" id="PTHR36181:SF2">
    <property type="entry name" value="INTRON-ENCODED ENDONUCLEASE AI3-RELATED"/>
    <property type="match status" value="1"/>
</dbReference>